<keyword evidence="11" id="KW-1185">Reference proteome</keyword>
<organism evidence="10 11">
    <name type="scientific">Stephanodiscus triporus</name>
    <dbReference type="NCBI Taxonomy" id="2934178"/>
    <lineage>
        <taxon>Eukaryota</taxon>
        <taxon>Sar</taxon>
        <taxon>Stramenopiles</taxon>
        <taxon>Ochrophyta</taxon>
        <taxon>Bacillariophyta</taxon>
        <taxon>Coscinodiscophyceae</taxon>
        <taxon>Thalassiosirophycidae</taxon>
        <taxon>Stephanodiscales</taxon>
        <taxon>Stephanodiscaceae</taxon>
        <taxon>Stephanodiscus</taxon>
    </lineage>
</organism>
<keyword evidence="5" id="KW-0808">Transferase</keyword>
<evidence type="ECO:0000256" key="6">
    <source>
        <dbReference type="ARBA" id="ARBA00022692"/>
    </source>
</evidence>
<dbReference type="Proteomes" id="UP001530315">
    <property type="component" value="Unassembled WGS sequence"/>
</dbReference>
<evidence type="ECO:0000256" key="4">
    <source>
        <dbReference type="ARBA" id="ARBA00005985"/>
    </source>
</evidence>
<dbReference type="InterPro" id="IPR000537">
    <property type="entry name" value="UbiA_prenyltransferase"/>
</dbReference>
<comment type="cofactor">
    <cofactor evidence="1">
        <name>Mg(2+)</name>
        <dbReference type="ChEBI" id="CHEBI:18420"/>
    </cofactor>
</comment>
<dbReference type="Gene3D" id="1.10.357.140">
    <property type="entry name" value="UbiA prenyltransferase"/>
    <property type="match status" value="1"/>
</dbReference>
<evidence type="ECO:0000313" key="11">
    <source>
        <dbReference type="Proteomes" id="UP001530315"/>
    </source>
</evidence>
<dbReference type="AlphaFoldDB" id="A0ABD3QHK6"/>
<dbReference type="PANTHER" id="PTHR11048:SF28">
    <property type="entry name" value="4-HYDROXYBENZOATE POLYPRENYLTRANSFERASE, MITOCHONDRIAL"/>
    <property type="match status" value="1"/>
</dbReference>
<dbReference type="EMBL" id="JALLAZ020000246">
    <property type="protein sequence ID" value="KAL3799594.1"/>
    <property type="molecule type" value="Genomic_DNA"/>
</dbReference>
<dbReference type="GO" id="GO:0016020">
    <property type="term" value="C:membrane"/>
    <property type="evidence" value="ECO:0007669"/>
    <property type="project" value="UniProtKB-SubCell"/>
</dbReference>
<keyword evidence="6 9" id="KW-0812">Transmembrane</keyword>
<reference evidence="10 11" key="1">
    <citation type="submission" date="2024-10" db="EMBL/GenBank/DDBJ databases">
        <title>Updated reference genomes for cyclostephanoid diatoms.</title>
        <authorList>
            <person name="Roberts W.R."/>
            <person name="Alverson A.J."/>
        </authorList>
    </citation>
    <scope>NUCLEOTIDE SEQUENCE [LARGE SCALE GENOMIC DNA]</scope>
    <source>
        <strain evidence="10 11">AJA276-08</strain>
    </source>
</reference>
<proteinExistence type="inferred from homology"/>
<comment type="subcellular location">
    <subcellularLocation>
        <location evidence="2">Membrane</location>
        <topology evidence="2">Multi-pass membrane protein</topology>
    </subcellularLocation>
</comment>
<comment type="similarity">
    <text evidence="4">Belongs to the UbiA prenyltransferase family.</text>
</comment>
<keyword evidence="8 9" id="KW-0472">Membrane</keyword>
<comment type="pathway">
    <text evidence="3">Secondary metabolite biosynthesis.</text>
</comment>
<keyword evidence="7 9" id="KW-1133">Transmembrane helix</keyword>
<dbReference type="PROSITE" id="PS00943">
    <property type="entry name" value="UBIA"/>
    <property type="match status" value="1"/>
</dbReference>
<dbReference type="InterPro" id="IPR039653">
    <property type="entry name" value="Prenyltransferase"/>
</dbReference>
<evidence type="ECO:0000256" key="2">
    <source>
        <dbReference type="ARBA" id="ARBA00004141"/>
    </source>
</evidence>
<protein>
    <submittedName>
        <fullName evidence="10">Uncharacterized protein</fullName>
    </submittedName>
</protein>
<dbReference type="Gene3D" id="1.20.120.1780">
    <property type="entry name" value="UbiA prenyltransferase"/>
    <property type="match status" value="1"/>
</dbReference>
<evidence type="ECO:0000256" key="1">
    <source>
        <dbReference type="ARBA" id="ARBA00001946"/>
    </source>
</evidence>
<sequence length="242" mass="26404">MRSAGCTINDMWDSQYDRDVERTKSRPLASGELTHAQALKFLGLQLSAGLWVLLSLPHVEQCFVWGAASLPLVATYPLMKRYTNYPQLVLGLTFNWGAIMGWVAIHGVVDWSVVGPLYGSGVAWTLVYDTLYAHQDKRDDAKLGLKSTALTFGEHGTKPILTACAIGAWGGWSIAGYNCGLGDFMEAPYYYAGVSAAGAHLLWQIHSADLNDVENLAYRFRSNNVVGWIVFGSCVAGNMMSG</sequence>
<dbReference type="Pfam" id="PF01040">
    <property type="entry name" value="UbiA"/>
    <property type="match status" value="1"/>
</dbReference>
<feature type="transmembrane region" description="Helical" evidence="9">
    <location>
        <begin position="88"/>
        <end position="109"/>
    </location>
</feature>
<dbReference type="PANTHER" id="PTHR11048">
    <property type="entry name" value="PRENYLTRANSFERASES"/>
    <property type="match status" value="1"/>
</dbReference>
<gene>
    <name evidence="10" type="ORF">ACHAW5_006576</name>
</gene>
<name>A0ABD3QHK6_9STRA</name>
<evidence type="ECO:0000256" key="7">
    <source>
        <dbReference type="ARBA" id="ARBA00022989"/>
    </source>
</evidence>
<evidence type="ECO:0000256" key="9">
    <source>
        <dbReference type="SAM" id="Phobius"/>
    </source>
</evidence>
<evidence type="ECO:0000313" key="10">
    <source>
        <dbReference type="EMBL" id="KAL3799594.1"/>
    </source>
</evidence>
<dbReference type="FunFam" id="1.10.357.140:FF:000008">
    <property type="entry name" value="4-hydroxybenzoate octaprenyltransferase"/>
    <property type="match status" value="1"/>
</dbReference>
<dbReference type="CDD" id="cd13959">
    <property type="entry name" value="PT_UbiA_COQ2"/>
    <property type="match status" value="1"/>
</dbReference>
<dbReference type="InterPro" id="IPR030470">
    <property type="entry name" value="UbiA_prenylTrfase_CS"/>
</dbReference>
<evidence type="ECO:0000256" key="8">
    <source>
        <dbReference type="ARBA" id="ARBA00023136"/>
    </source>
</evidence>
<dbReference type="InterPro" id="IPR044878">
    <property type="entry name" value="UbiA_sf"/>
</dbReference>
<dbReference type="FunFam" id="1.20.120.1780:FF:000001">
    <property type="entry name" value="4-hydroxybenzoate octaprenyltransferase"/>
    <property type="match status" value="1"/>
</dbReference>
<comment type="caution">
    <text evidence="10">The sequence shown here is derived from an EMBL/GenBank/DDBJ whole genome shotgun (WGS) entry which is preliminary data.</text>
</comment>
<evidence type="ECO:0000256" key="5">
    <source>
        <dbReference type="ARBA" id="ARBA00022679"/>
    </source>
</evidence>
<accession>A0ABD3QHK6</accession>
<evidence type="ECO:0000256" key="3">
    <source>
        <dbReference type="ARBA" id="ARBA00005179"/>
    </source>
</evidence>
<dbReference type="GO" id="GO:0016740">
    <property type="term" value="F:transferase activity"/>
    <property type="evidence" value="ECO:0007669"/>
    <property type="project" value="UniProtKB-KW"/>
</dbReference>